<gene>
    <name evidence="1" type="ORF">EAG_04243</name>
</gene>
<dbReference type="EMBL" id="GL435643">
    <property type="protein sequence ID" value="EFN72857.1"/>
    <property type="molecule type" value="Genomic_DNA"/>
</dbReference>
<sequence length="59" mass="7005">QPHYLILAENDILCYIPQDMVSKCPSKWINNVEIGRYFSKFEGTYYVPNESLARNYRTD</sequence>
<accession>E2A123</accession>
<dbReference type="Proteomes" id="UP000000311">
    <property type="component" value="Unassembled WGS sequence"/>
</dbReference>
<proteinExistence type="predicted"/>
<dbReference type="InParanoid" id="E2A123"/>
<feature type="non-terminal residue" evidence="1">
    <location>
        <position position="1"/>
    </location>
</feature>
<evidence type="ECO:0008006" key="3">
    <source>
        <dbReference type="Google" id="ProtNLM"/>
    </source>
</evidence>
<feature type="non-terminal residue" evidence="1">
    <location>
        <position position="59"/>
    </location>
</feature>
<reference evidence="1 2" key="1">
    <citation type="journal article" date="2010" name="Science">
        <title>Genomic comparison of the ants Camponotus floridanus and Harpegnathos saltator.</title>
        <authorList>
            <person name="Bonasio R."/>
            <person name="Zhang G."/>
            <person name="Ye C."/>
            <person name="Mutti N.S."/>
            <person name="Fang X."/>
            <person name="Qin N."/>
            <person name="Donahue G."/>
            <person name="Yang P."/>
            <person name="Li Q."/>
            <person name="Li C."/>
            <person name="Zhang P."/>
            <person name="Huang Z."/>
            <person name="Berger S.L."/>
            <person name="Reinberg D."/>
            <person name="Wang J."/>
            <person name="Liebig J."/>
        </authorList>
    </citation>
    <scope>NUCLEOTIDE SEQUENCE [LARGE SCALE GENOMIC DNA]</scope>
    <source>
        <strain evidence="2">C129</strain>
    </source>
</reference>
<dbReference type="OrthoDB" id="7553333at2759"/>
<keyword evidence="2" id="KW-1185">Reference proteome</keyword>
<evidence type="ECO:0000313" key="2">
    <source>
        <dbReference type="Proteomes" id="UP000000311"/>
    </source>
</evidence>
<evidence type="ECO:0000313" key="1">
    <source>
        <dbReference type="EMBL" id="EFN72857.1"/>
    </source>
</evidence>
<dbReference type="AlphaFoldDB" id="E2A123"/>
<name>E2A123_CAMFO</name>
<protein>
    <recommendedName>
        <fullName evidence="3">F-box only protein 21</fullName>
    </recommendedName>
</protein>
<organism evidence="2">
    <name type="scientific">Camponotus floridanus</name>
    <name type="common">Florida carpenter ant</name>
    <dbReference type="NCBI Taxonomy" id="104421"/>
    <lineage>
        <taxon>Eukaryota</taxon>
        <taxon>Metazoa</taxon>
        <taxon>Ecdysozoa</taxon>
        <taxon>Arthropoda</taxon>
        <taxon>Hexapoda</taxon>
        <taxon>Insecta</taxon>
        <taxon>Pterygota</taxon>
        <taxon>Neoptera</taxon>
        <taxon>Endopterygota</taxon>
        <taxon>Hymenoptera</taxon>
        <taxon>Apocrita</taxon>
        <taxon>Aculeata</taxon>
        <taxon>Formicoidea</taxon>
        <taxon>Formicidae</taxon>
        <taxon>Formicinae</taxon>
        <taxon>Camponotus</taxon>
    </lineage>
</organism>